<reference evidence="13 14" key="2">
    <citation type="submission" date="2017-07" db="EMBL/GenBank/DDBJ databases">
        <title>Candidatus Dactylopiibacterium carminicum, a nitrogen-fixing symbiont of the cochineal insect Dactylopius coccus and Dactylopius opuntiae (Hemiptera: Coccoidea: Dactylopiidae).</title>
        <authorList>
            <person name="Vera A."/>
        </authorList>
    </citation>
    <scope>NUCLEOTIDE SEQUENCE [LARGE SCALE GENOMIC DNA]</scope>
    <source>
        <strain evidence="13 14">NFDCM</strain>
    </source>
</reference>
<evidence type="ECO:0000313" key="12">
    <source>
        <dbReference type="EMBL" id="KAF7599817.1"/>
    </source>
</evidence>
<comment type="caution">
    <text evidence="13">The sequence shown here is derived from an EMBL/GenBank/DDBJ whole genome shotgun (WGS) entry which is preliminary data.</text>
</comment>
<comment type="caution">
    <text evidence="9">Lacks conserved residue(s) required for the propagation of feature annotation.</text>
</comment>
<evidence type="ECO:0000256" key="4">
    <source>
        <dbReference type="ARBA" id="ARBA00022692"/>
    </source>
</evidence>
<evidence type="ECO:0000256" key="5">
    <source>
        <dbReference type="ARBA" id="ARBA00022750"/>
    </source>
</evidence>
<evidence type="ECO:0000256" key="3">
    <source>
        <dbReference type="ARBA" id="ARBA00022670"/>
    </source>
</evidence>
<comment type="subcellular location">
    <subcellularLocation>
        <location evidence="9">Cell membrane</location>
        <topology evidence="9">Multi-pass membrane protein</topology>
    </subcellularLocation>
</comment>
<evidence type="ECO:0000313" key="14">
    <source>
        <dbReference type="Proteomes" id="UP000216107"/>
    </source>
</evidence>
<reference evidence="12 15" key="1">
    <citation type="submission" date="2016-08" db="EMBL/GenBank/DDBJ databases">
        <title>Candidatus Dactylopiibacterium carminicum genome sequence.</title>
        <authorList>
            <person name="Ramirez-Puebla S.T."/>
            <person name="Ormeno-Orrillo E."/>
            <person name="Vera-Ponce De Leon A."/>
            <person name="Luis L."/>
            <person name="Sanchez-Flores A."/>
            <person name="Monica R."/>
            <person name="Martinez-Romero E."/>
        </authorList>
    </citation>
    <scope>NUCLEOTIDE SEQUENCE [LARGE SCALE GENOMIC DNA]</scope>
    <source>
        <strain evidence="12">END1</strain>
    </source>
</reference>
<keyword evidence="12" id="KW-0449">Lipoprotein</keyword>
<dbReference type="Proteomes" id="UP000623509">
    <property type="component" value="Unassembled WGS sequence"/>
</dbReference>
<evidence type="ECO:0000313" key="13">
    <source>
        <dbReference type="EMBL" id="PAS93928.1"/>
    </source>
</evidence>
<dbReference type="RefSeq" id="WP_095523945.1">
    <property type="nucleotide sequence ID" value="NZ_MDUX01000013.1"/>
</dbReference>
<keyword evidence="5 9" id="KW-0064">Aspartyl protease</keyword>
<feature type="transmembrane region" description="Helical" evidence="9">
    <location>
        <begin position="40"/>
        <end position="58"/>
    </location>
</feature>
<keyword evidence="4 9" id="KW-0812">Transmembrane</keyword>
<dbReference type="Proteomes" id="UP000216107">
    <property type="component" value="Unassembled WGS sequence"/>
</dbReference>
<organism evidence="13 14">
    <name type="scientific">Candidatus Dactylopiibacterium carminicum</name>
    <dbReference type="NCBI Taxonomy" id="857335"/>
    <lineage>
        <taxon>Bacteria</taxon>
        <taxon>Pseudomonadati</taxon>
        <taxon>Pseudomonadota</taxon>
        <taxon>Betaproteobacteria</taxon>
        <taxon>Rhodocyclales</taxon>
        <taxon>Rhodocyclaceae</taxon>
        <taxon>Candidatus Dactylopiibacterium</taxon>
    </lineage>
</organism>
<gene>
    <name evidence="9" type="primary">lspA</name>
    <name evidence="12" type="ORF">BGI27_05700</name>
    <name evidence="13" type="ORF">CGU29_05705</name>
</gene>
<dbReference type="AlphaFoldDB" id="A0A272EUY6"/>
<dbReference type="PRINTS" id="PR00781">
    <property type="entry name" value="LIPOSIGPTASE"/>
</dbReference>
<dbReference type="EMBL" id="NMRN01000011">
    <property type="protein sequence ID" value="PAS93928.1"/>
    <property type="molecule type" value="Genomic_DNA"/>
</dbReference>
<feature type="active site" evidence="9">
    <location>
        <position position="135"/>
    </location>
</feature>
<sequence>MKRFALWLGLSLLVIAFDQWSKFTVLAHFMEYEARPVTDFFNLVLVYNLGAAFSFLAGHDGWQRWFFVILAAAICSWLLRLTWIHRSERLQPSGFSLITGGAIGNVIDRLIHGRVVDFLDFHLGGQHWPAFNLADSAICLGVVLMLLAQIQENRREKQQRIQQP</sequence>
<feature type="transmembrane region" description="Helical" evidence="9">
    <location>
        <begin position="130"/>
        <end position="150"/>
    </location>
</feature>
<comment type="similarity">
    <text evidence="1 9 11">Belongs to the peptidase A8 family.</text>
</comment>
<evidence type="ECO:0000256" key="6">
    <source>
        <dbReference type="ARBA" id="ARBA00022801"/>
    </source>
</evidence>
<keyword evidence="8 9" id="KW-0472">Membrane</keyword>
<dbReference type="GO" id="GO:0004190">
    <property type="term" value="F:aspartic-type endopeptidase activity"/>
    <property type="evidence" value="ECO:0007669"/>
    <property type="project" value="UniProtKB-UniRule"/>
</dbReference>
<keyword evidence="15" id="KW-1185">Reference proteome</keyword>
<dbReference type="GO" id="GO:0005886">
    <property type="term" value="C:plasma membrane"/>
    <property type="evidence" value="ECO:0007669"/>
    <property type="project" value="UniProtKB-SubCell"/>
</dbReference>
<dbReference type="NCBIfam" id="TIGR00077">
    <property type="entry name" value="lspA"/>
    <property type="match status" value="1"/>
</dbReference>
<keyword evidence="6 9" id="KW-0378">Hydrolase</keyword>
<feature type="transmembrane region" description="Helical" evidence="9">
    <location>
        <begin position="65"/>
        <end position="83"/>
    </location>
</feature>
<keyword evidence="7 9" id="KW-1133">Transmembrane helix</keyword>
<evidence type="ECO:0000256" key="8">
    <source>
        <dbReference type="ARBA" id="ARBA00023136"/>
    </source>
</evidence>
<dbReference type="UniPathway" id="UPA00665"/>
<keyword evidence="3 9" id="KW-0645">Protease</keyword>
<dbReference type="InterPro" id="IPR001872">
    <property type="entry name" value="Peptidase_A8"/>
</dbReference>
<dbReference type="OrthoDB" id="9810259at2"/>
<evidence type="ECO:0000256" key="9">
    <source>
        <dbReference type="HAMAP-Rule" id="MF_00161"/>
    </source>
</evidence>
<name>A0A272EUY6_9RHOO</name>
<comment type="function">
    <text evidence="9 10">This protein specifically catalyzes the removal of signal peptides from prolipoproteins.</text>
</comment>
<dbReference type="GO" id="GO:0006508">
    <property type="term" value="P:proteolysis"/>
    <property type="evidence" value="ECO:0007669"/>
    <property type="project" value="UniProtKB-KW"/>
</dbReference>
<dbReference type="EMBL" id="MDUX01000013">
    <property type="protein sequence ID" value="KAF7599817.1"/>
    <property type="molecule type" value="Genomic_DNA"/>
</dbReference>
<dbReference type="EC" id="3.4.23.36" evidence="9"/>
<comment type="catalytic activity">
    <reaction evidence="9 10">
        <text>Release of signal peptides from bacterial membrane prolipoproteins. Hydrolyzes -Xaa-Yaa-Zaa-|-(S,diacylglyceryl)Cys-, in which Xaa is hydrophobic (preferably Leu), and Yaa (Ala or Ser) and Zaa (Gly or Ala) have small, neutral side chains.</text>
        <dbReference type="EC" id="3.4.23.36"/>
    </reaction>
</comment>
<dbReference type="PROSITE" id="PS00855">
    <property type="entry name" value="SPASE_II"/>
    <property type="match status" value="1"/>
</dbReference>
<proteinExistence type="inferred from homology"/>
<keyword evidence="2 9" id="KW-1003">Cell membrane</keyword>
<evidence type="ECO:0000256" key="2">
    <source>
        <dbReference type="ARBA" id="ARBA00022475"/>
    </source>
</evidence>
<evidence type="ECO:0000256" key="11">
    <source>
        <dbReference type="RuleBase" id="RU004181"/>
    </source>
</evidence>
<evidence type="ECO:0000256" key="1">
    <source>
        <dbReference type="ARBA" id="ARBA00006139"/>
    </source>
</evidence>
<protein>
    <recommendedName>
        <fullName evidence="9">Lipoprotein signal peptidase</fullName>
        <ecNumber evidence="9">3.4.23.36</ecNumber>
    </recommendedName>
    <alternativeName>
        <fullName evidence="9">Prolipoprotein signal peptidase</fullName>
    </alternativeName>
    <alternativeName>
        <fullName evidence="9">Signal peptidase II</fullName>
        <shortName evidence="9">SPase II</shortName>
    </alternativeName>
</protein>
<evidence type="ECO:0000256" key="10">
    <source>
        <dbReference type="RuleBase" id="RU000594"/>
    </source>
</evidence>
<feature type="active site" evidence="9">
    <location>
        <position position="117"/>
    </location>
</feature>
<comment type="pathway">
    <text evidence="9">Protein modification; lipoprotein biosynthesis (signal peptide cleavage).</text>
</comment>
<dbReference type="PANTHER" id="PTHR33695:SF1">
    <property type="entry name" value="LIPOPROTEIN SIGNAL PEPTIDASE"/>
    <property type="match status" value="1"/>
</dbReference>
<evidence type="ECO:0000256" key="7">
    <source>
        <dbReference type="ARBA" id="ARBA00022989"/>
    </source>
</evidence>
<evidence type="ECO:0000313" key="15">
    <source>
        <dbReference type="Proteomes" id="UP000623509"/>
    </source>
</evidence>
<dbReference type="Pfam" id="PF01252">
    <property type="entry name" value="Peptidase_A8"/>
    <property type="match status" value="1"/>
</dbReference>
<dbReference type="PANTHER" id="PTHR33695">
    <property type="entry name" value="LIPOPROTEIN SIGNAL PEPTIDASE"/>
    <property type="match status" value="1"/>
</dbReference>
<accession>A0A272EUY6</accession>
<dbReference type="HAMAP" id="MF_00161">
    <property type="entry name" value="LspA"/>
    <property type="match status" value="1"/>
</dbReference>